<gene>
    <name evidence="5" type="ORF">CAMP_LOCUS11944</name>
</gene>
<organism evidence="5 6">
    <name type="scientific">Caenorhabditis angaria</name>
    <dbReference type="NCBI Taxonomy" id="860376"/>
    <lineage>
        <taxon>Eukaryota</taxon>
        <taxon>Metazoa</taxon>
        <taxon>Ecdysozoa</taxon>
        <taxon>Nematoda</taxon>
        <taxon>Chromadorea</taxon>
        <taxon>Rhabditida</taxon>
        <taxon>Rhabditina</taxon>
        <taxon>Rhabditomorpha</taxon>
        <taxon>Rhabditoidea</taxon>
        <taxon>Rhabditidae</taxon>
        <taxon>Peloderinae</taxon>
        <taxon>Caenorhabditis</taxon>
    </lineage>
</organism>
<keyword evidence="6" id="KW-1185">Reference proteome</keyword>
<dbReference type="EMBL" id="CANHGI010000004">
    <property type="protein sequence ID" value="CAI5449307.1"/>
    <property type="molecule type" value="Genomic_DNA"/>
</dbReference>
<evidence type="ECO:0000313" key="6">
    <source>
        <dbReference type="Proteomes" id="UP001152747"/>
    </source>
</evidence>
<comment type="subcellular location">
    <subcellularLocation>
        <location evidence="1">Nucleus</location>
    </subcellularLocation>
</comment>
<dbReference type="PROSITE" id="PS50013">
    <property type="entry name" value="CHROMO_2"/>
    <property type="match status" value="1"/>
</dbReference>
<reference evidence="5" key="1">
    <citation type="submission" date="2022-11" db="EMBL/GenBank/DDBJ databases">
        <authorList>
            <person name="Kikuchi T."/>
        </authorList>
    </citation>
    <scope>NUCLEOTIDE SEQUENCE</scope>
    <source>
        <strain evidence="5">PS1010</strain>
    </source>
</reference>
<dbReference type="Proteomes" id="UP001152747">
    <property type="component" value="Unassembled WGS sequence"/>
</dbReference>
<dbReference type="GO" id="GO:0005634">
    <property type="term" value="C:nucleus"/>
    <property type="evidence" value="ECO:0007669"/>
    <property type="project" value="UniProtKB-SubCell"/>
</dbReference>
<dbReference type="OrthoDB" id="433924at2759"/>
<evidence type="ECO:0000256" key="1">
    <source>
        <dbReference type="ARBA" id="ARBA00004123"/>
    </source>
</evidence>
<evidence type="ECO:0000256" key="2">
    <source>
        <dbReference type="ARBA" id="ARBA00023242"/>
    </source>
</evidence>
<protein>
    <recommendedName>
        <fullName evidence="4">Chromo domain-containing protein</fullName>
    </recommendedName>
</protein>
<feature type="compositionally biased region" description="Basic and acidic residues" evidence="3">
    <location>
        <begin position="70"/>
        <end position="80"/>
    </location>
</feature>
<dbReference type="PANTHER" id="PTHR22812">
    <property type="entry name" value="CHROMOBOX PROTEIN"/>
    <property type="match status" value="1"/>
</dbReference>
<proteinExistence type="predicted"/>
<dbReference type="Pfam" id="PF00385">
    <property type="entry name" value="Chromo"/>
    <property type="match status" value="1"/>
</dbReference>
<evidence type="ECO:0000313" key="5">
    <source>
        <dbReference type="EMBL" id="CAI5449307.1"/>
    </source>
</evidence>
<accession>A0A9P1N664</accession>
<feature type="compositionally biased region" description="Low complexity" evidence="3">
    <location>
        <begin position="152"/>
        <end position="165"/>
    </location>
</feature>
<name>A0A9P1N664_9PELO</name>
<keyword evidence="2" id="KW-0539">Nucleus</keyword>
<dbReference type="InterPro" id="IPR051219">
    <property type="entry name" value="Heterochromatin_chromo-domain"/>
</dbReference>
<dbReference type="InterPro" id="IPR000953">
    <property type="entry name" value="Chromo/chromo_shadow_dom"/>
</dbReference>
<dbReference type="CDD" id="cd00024">
    <property type="entry name" value="CD_CSD"/>
    <property type="match status" value="1"/>
</dbReference>
<dbReference type="AlphaFoldDB" id="A0A9P1N664"/>
<evidence type="ECO:0000256" key="3">
    <source>
        <dbReference type="SAM" id="MobiDB-lite"/>
    </source>
</evidence>
<feature type="domain" description="Chromo" evidence="4">
    <location>
        <begin position="14"/>
        <end position="73"/>
    </location>
</feature>
<comment type="caution">
    <text evidence="5">The sequence shown here is derived from an EMBL/GenBank/DDBJ whole genome shotgun (WGS) entry which is preliminary data.</text>
</comment>
<dbReference type="InterPro" id="IPR023780">
    <property type="entry name" value="Chromo_domain"/>
</dbReference>
<dbReference type="Gene3D" id="2.40.50.40">
    <property type="match status" value="1"/>
</dbReference>
<dbReference type="InterPro" id="IPR016197">
    <property type="entry name" value="Chromo-like_dom_sf"/>
</dbReference>
<sequence length="298" mass="34305">MQTTVIDEDDEDTFEVEQIIAHRVDRRKGLEFYVKWKDFDSTDNTWVHEADLDSPDLLDAYWREHASMVESREIEKEKRKSSTRRRMSSKQKSATPSRTIVEDEINEDPPGKSNTLSENNEVPVALPKKTHKKMRTPPPLPGRSKTKPINENNQIRSTSSSRSQTPLDNVTIRPKKQRTPVVIEENLPEIGGEPHEETPFENLEDMLDSPIVVVDDDVDEVVQEQNGENIDDKVSGIEKGYRISQILQTGVQDGIRYGLAQFMESNLAQWVALDVIREYDKAALIKYYESRHRQQFGI</sequence>
<dbReference type="SMART" id="SM00298">
    <property type="entry name" value="CHROMO"/>
    <property type="match status" value="1"/>
</dbReference>
<evidence type="ECO:0000259" key="4">
    <source>
        <dbReference type="PROSITE" id="PS50013"/>
    </source>
</evidence>
<dbReference type="SUPFAM" id="SSF54160">
    <property type="entry name" value="Chromo domain-like"/>
    <property type="match status" value="2"/>
</dbReference>
<feature type="region of interest" description="Disordered" evidence="3">
    <location>
        <begin position="70"/>
        <end position="170"/>
    </location>
</feature>